<evidence type="ECO:0000313" key="3">
    <source>
        <dbReference type="Proteomes" id="UP000807716"/>
    </source>
</evidence>
<feature type="compositionally biased region" description="Acidic residues" evidence="1">
    <location>
        <begin position="85"/>
        <end position="100"/>
    </location>
</feature>
<accession>A0A9P6PJW6</accession>
<name>A0A9P6PJW6_9FUNG</name>
<dbReference type="AlphaFoldDB" id="A0A9P6PJW6"/>
<dbReference type="EMBL" id="JAAAJB010001993">
    <property type="protein sequence ID" value="KAG0247074.1"/>
    <property type="molecule type" value="Genomic_DNA"/>
</dbReference>
<evidence type="ECO:0000256" key="1">
    <source>
        <dbReference type="SAM" id="MobiDB-lite"/>
    </source>
</evidence>
<proteinExistence type="predicted"/>
<dbReference type="Proteomes" id="UP000807716">
    <property type="component" value="Unassembled WGS sequence"/>
</dbReference>
<sequence length="100" mass="11651">YAELPKFDSCTQRQVVETTRDSRGLKDVKLLYGFLDSDEIKEVGLSTHPAFDFSRHDCRSVSIGGVKYYWRDSQSCPECSRMDKEEEEEEEEEEDEEEGN</sequence>
<evidence type="ECO:0000313" key="2">
    <source>
        <dbReference type="EMBL" id="KAG0247074.1"/>
    </source>
</evidence>
<feature type="region of interest" description="Disordered" evidence="1">
    <location>
        <begin position="79"/>
        <end position="100"/>
    </location>
</feature>
<keyword evidence="3" id="KW-1185">Reference proteome</keyword>
<organism evidence="2 3">
    <name type="scientific">Actinomortierella ambigua</name>
    <dbReference type="NCBI Taxonomy" id="1343610"/>
    <lineage>
        <taxon>Eukaryota</taxon>
        <taxon>Fungi</taxon>
        <taxon>Fungi incertae sedis</taxon>
        <taxon>Mucoromycota</taxon>
        <taxon>Mortierellomycotina</taxon>
        <taxon>Mortierellomycetes</taxon>
        <taxon>Mortierellales</taxon>
        <taxon>Mortierellaceae</taxon>
        <taxon>Actinomortierella</taxon>
    </lineage>
</organism>
<reference evidence="2" key="1">
    <citation type="journal article" date="2020" name="Fungal Divers.">
        <title>Resolving the Mortierellaceae phylogeny through synthesis of multi-gene phylogenetics and phylogenomics.</title>
        <authorList>
            <person name="Vandepol N."/>
            <person name="Liber J."/>
            <person name="Desiro A."/>
            <person name="Na H."/>
            <person name="Kennedy M."/>
            <person name="Barry K."/>
            <person name="Grigoriev I.V."/>
            <person name="Miller A.N."/>
            <person name="O'Donnell K."/>
            <person name="Stajich J.E."/>
            <person name="Bonito G."/>
        </authorList>
    </citation>
    <scope>NUCLEOTIDE SEQUENCE</scope>
    <source>
        <strain evidence="2">BC1065</strain>
    </source>
</reference>
<gene>
    <name evidence="2" type="ORF">DFQ27_002585</name>
</gene>
<comment type="caution">
    <text evidence="2">The sequence shown here is derived from an EMBL/GenBank/DDBJ whole genome shotgun (WGS) entry which is preliminary data.</text>
</comment>
<feature type="non-terminal residue" evidence="2">
    <location>
        <position position="1"/>
    </location>
</feature>
<feature type="non-terminal residue" evidence="2">
    <location>
        <position position="100"/>
    </location>
</feature>
<protein>
    <submittedName>
        <fullName evidence="2">Uncharacterized protein</fullName>
    </submittedName>
</protein>